<feature type="transmembrane region" description="Helical" evidence="8">
    <location>
        <begin position="113"/>
        <end position="131"/>
    </location>
</feature>
<evidence type="ECO:0000256" key="1">
    <source>
        <dbReference type="ARBA" id="ARBA00000085"/>
    </source>
</evidence>
<keyword evidence="7" id="KW-0902">Two-component regulatory system</keyword>
<dbReference type="InterPro" id="IPR003594">
    <property type="entry name" value="HATPase_dom"/>
</dbReference>
<evidence type="ECO:0000256" key="2">
    <source>
        <dbReference type="ARBA" id="ARBA00012438"/>
    </source>
</evidence>
<dbReference type="InterPro" id="IPR036097">
    <property type="entry name" value="HisK_dim/P_sf"/>
</dbReference>
<keyword evidence="8" id="KW-0472">Membrane</keyword>
<keyword evidence="3" id="KW-0808">Transferase</keyword>
<keyword evidence="6" id="KW-0067">ATP-binding</keyword>
<keyword evidence="8" id="KW-0812">Transmembrane</keyword>
<evidence type="ECO:0000313" key="10">
    <source>
        <dbReference type="EMBL" id="MDL4841774.1"/>
    </source>
</evidence>
<organism evidence="10 11">
    <name type="scientific">Aquibacillus rhizosphaerae</name>
    <dbReference type="NCBI Taxonomy" id="3051431"/>
    <lineage>
        <taxon>Bacteria</taxon>
        <taxon>Bacillati</taxon>
        <taxon>Bacillota</taxon>
        <taxon>Bacilli</taxon>
        <taxon>Bacillales</taxon>
        <taxon>Bacillaceae</taxon>
        <taxon>Aquibacillus</taxon>
    </lineage>
</organism>
<dbReference type="SUPFAM" id="SSF47384">
    <property type="entry name" value="Homodimeric domain of signal transducing histidine kinase"/>
    <property type="match status" value="1"/>
</dbReference>
<keyword evidence="11" id="KW-1185">Reference proteome</keyword>
<dbReference type="SMART" id="SM00387">
    <property type="entry name" value="HATPase_c"/>
    <property type="match status" value="1"/>
</dbReference>
<accession>A0ABT7L8S7</accession>
<feature type="transmembrane region" description="Helical" evidence="8">
    <location>
        <begin position="151"/>
        <end position="178"/>
    </location>
</feature>
<dbReference type="Proteomes" id="UP001235343">
    <property type="component" value="Unassembled WGS sequence"/>
</dbReference>
<feature type="transmembrane region" description="Helical" evidence="8">
    <location>
        <begin position="190"/>
        <end position="210"/>
    </location>
</feature>
<evidence type="ECO:0000256" key="8">
    <source>
        <dbReference type="SAM" id="Phobius"/>
    </source>
</evidence>
<dbReference type="InterPro" id="IPR004358">
    <property type="entry name" value="Sig_transdc_His_kin-like_C"/>
</dbReference>
<evidence type="ECO:0000256" key="7">
    <source>
        <dbReference type="ARBA" id="ARBA00023012"/>
    </source>
</evidence>
<keyword evidence="8" id="KW-1133">Transmembrane helix</keyword>
<feature type="domain" description="Histidine kinase" evidence="9">
    <location>
        <begin position="263"/>
        <end position="473"/>
    </location>
</feature>
<evidence type="ECO:0000259" key="9">
    <source>
        <dbReference type="PROSITE" id="PS50109"/>
    </source>
</evidence>
<dbReference type="EC" id="2.7.13.3" evidence="2"/>
<sequence>MIIGLLICTIGLMPLVLALSMKNIYKESKLSTGLCIYMFLIAIWQADVGILYFADLLSKDAALVLFKLFRVGPTFSVPIVFYIACIIIKNEPRLLKENNWVWKVLIKIFDKKIFCFLIVWSGIVYFLNWTPLGIENLSTSRTTFLHIDHYFPIYGSLSWIYFLHMLGFVLLMLIVFLTTRKMINSNMRNFLRAFCIYSIFLIVSGFLNFFPEMGVISSSIGVIIFSTLIVHEFIKMNTYMKSNYYQLMERQKKLDYTGNLAGSLIHEVKNTNQIIKGFSNLLDKNEMMSEKGKSALEMIQKSSEHLEGLANNYTEYLKYSSVSIKKENIEMIINQSIDFLSQILNEHSVKIQFINNYQPLDAYVNKTNFEQVFINLIKNSIEAMPEDRRDKKIQITTEIIEESIVIHLKDTGKGIPSGNWESIFDPFISYNERGMGLGLPFVKKTLIEHLGNIYVVESSSEGTHFQIEMPKNGILNIT</sequence>
<protein>
    <recommendedName>
        <fullName evidence="2">histidine kinase</fullName>
        <ecNumber evidence="2">2.7.13.3</ecNumber>
    </recommendedName>
</protein>
<dbReference type="EMBL" id="JASTZU010000048">
    <property type="protein sequence ID" value="MDL4841774.1"/>
    <property type="molecule type" value="Genomic_DNA"/>
</dbReference>
<dbReference type="Gene3D" id="1.10.287.130">
    <property type="match status" value="1"/>
</dbReference>
<proteinExistence type="predicted"/>
<dbReference type="InterPro" id="IPR005467">
    <property type="entry name" value="His_kinase_dom"/>
</dbReference>
<name>A0ABT7L8S7_9BACI</name>
<dbReference type="Gene3D" id="3.30.565.10">
    <property type="entry name" value="Histidine kinase-like ATPase, C-terminal domain"/>
    <property type="match status" value="1"/>
</dbReference>
<evidence type="ECO:0000256" key="5">
    <source>
        <dbReference type="ARBA" id="ARBA00022777"/>
    </source>
</evidence>
<reference evidence="10 11" key="1">
    <citation type="submission" date="2023-06" db="EMBL/GenBank/DDBJ databases">
        <title>Aquibacillus rhizosphaerae LR5S19.</title>
        <authorList>
            <person name="Sun J.-Q."/>
        </authorList>
    </citation>
    <scope>NUCLEOTIDE SEQUENCE [LARGE SCALE GENOMIC DNA]</scope>
    <source>
        <strain evidence="10 11">LR5S19</strain>
    </source>
</reference>
<dbReference type="InterPro" id="IPR036890">
    <property type="entry name" value="HATPase_C_sf"/>
</dbReference>
<keyword evidence="4" id="KW-0547">Nucleotide-binding</keyword>
<evidence type="ECO:0000313" key="11">
    <source>
        <dbReference type="Proteomes" id="UP001235343"/>
    </source>
</evidence>
<dbReference type="PANTHER" id="PTHR43065">
    <property type="entry name" value="SENSOR HISTIDINE KINASE"/>
    <property type="match status" value="1"/>
</dbReference>
<dbReference type="PANTHER" id="PTHR43065:SF46">
    <property type="entry name" value="C4-DICARBOXYLATE TRANSPORT SENSOR PROTEIN DCTB"/>
    <property type="match status" value="1"/>
</dbReference>
<comment type="catalytic activity">
    <reaction evidence="1">
        <text>ATP + protein L-histidine = ADP + protein N-phospho-L-histidine.</text>
        <dbReference type="EC" id="2.7.13.3"/>
    </reaction>
</comment>
<comment type="caution">
    <text evidence="10">The sequence shown here is derived from an EMBL/GenBank/DDBJ whole genome shotgun (WGS) entry which is preliminary data.</text>
</comment>
<keyword evidence="5 10" id="KW-0418">Kinase</keyword>
<dbReference type="SUPFAM" id="SSF55874">
    <property type="entry name" value="ATPase domain of HSP90 chaperone/DNA topoisomerase II/histidine kinase"/>
    <property type="match status" value="1"/>
</dbReference>
<feature type="transmembrane region" description="Helical" evidence="8">
    <location>
        <begin position="34"/>
        <end position="54"/>
    </location>
</feature>
<evidence type="ECO:0000256" key="6">
    <source>
        <dbReference type="ARBA" id="ARBA00022840"/>
    </source>
</evidence>
<dbReference type="PROSITE" id="PS50109">
    <property type="entry name" value="HIS_KIN"/>
    <property type="match status" value="1"/>
</dbReference>
<feature type="transmembrane region" description="Helical" evidence="8">
    <location>
        <begin position="216"/>
        <end position="234"/>
    </location>
</feature>
<dbReference type="GO" id="GO:0016301">
    <property type="term" value="F:kinase activity"/>
    <property type="evidence" value="ECO:0007669"/>
    <property type="project" value="UniProtKB-KW"/>
</dbReference>
<evidence type="ECO:0000256" key="3">
    <source>
        <dbReference type="ARBA" id="ARBA00022679"/>
    </source>
</evidence>
<evidence type="ECO:0000256" key="4">
    <source>
        <dbReference type="ARBA" id="ARBA00022741"/>
    </source>
</evidence>
<dbReference type="RefSeq" id="WP_285933056.1">
    <property type="nucleotide sequence ID" value="NZ_JASTZU010000048.1"/>
</dbReference>
<dbReference type="Pfam" id="PF02518">
    <property type="entry name" value="HATPase_c"/>
    <property type="match status" value="1"/>
</dbReference>
<gene>
    <name evidence="10" type="ORF">QQS35_15140</name>
</gene>
<dbReference type="PRINTS" id="PR00344">
    <property type="entry name" value="BCTRLSENSOR"/>
</dbReference>